<dbReference type="Proteomes" id="UP001159405">
    <property type="component" value="Unassembled WGS sequence"/>
</dbReference>
<accession>A0ABN8RZU6</accession>
<name>A0ABN8RZU6_9CNID</name>
<evidence type="ECO:0000313" key="3">
    <source>
        <dbReference type="Proteomes" id="UP001159405"/>
    </source>
</evidence>
<feature type="region of interest" description="Disordered" evidence="1">
    <location>
        <begin position="103"/>
        <end position="138"/>
    </location>
</feature>
<proteinExistence type="predicted"/>
<gene>
    <name evidence="2" type="ORF">PLOB_00028675</name>
</gene>
<comment type="caution">
    <text evidence="2">The sequence shown here is derived from an EMBL/GenBank/DDBJ whole genome shotgun (WGS) entry which is preliminary data.</text>
</comment>
<dbReference type="InterPro" id="IPR027417">
    <property type="entry name" value="P-loop_NTPase"/>
</dbReference>
<feature type="compositionally biased region" description="Basic and acidic residues" evidence="1">
    <location>
        <begin position="128"/>
        <end position="138"/>
    </location>
</feature>
<keyword evidence="3" id="KW-1185">Reference proteome</keyword>
<feature type="compositionally biased region" description="Acidic residues" evidence="1">
    <location>
        <begin position="107"/>
        <end position="127"/>
    </location>
</feature>
<evidence type="ECO:0000313" key="2">
    <source>
        <dbReference type="EMBL" id="CAH3183614.1"/>
    </source>
</evidence>
<dbReference type="EMBL" id="CALNXK010000358">
    <property type="protein sequence ID" value="CAH3183614.1"/>
    <property type="molecule type" value="Genomic_DNA"/>
</dbReference>
<dbReference type="Gene3D" id="3.40.50.300">
    <property type="entry name" value="P-loop containing nucleotide triphosphate hydrolases"/>
    <property type="match status" value="1"/>
</dbReference>
<reference evidence="2 3" key="1">
    <citation type="submission" date="2022-05" db="EMBL/GenBank/DDBJ databases">
        <authorList>
            <consortium name="Genoscope - CEA"/>
            <person name="William W."/>
        </authorList>
    </citation>
    <scope>NUCLEOTIDE SEQUENCE [LARGE SCALE GENOMIC DNA]</scope>
</reference>
<organism evidence="2 3">
    <name type="scientific">Porites lobata</name>
    <dbReference type="NCBI Taxonomy" id="104759"/>
    <lineage>
        <taxon>Eukaryota</taxon>
        <taxon>Metazoa</taxon>
        <taxon>Cnidaria</taxon>
        <taxon>Anthozoa</taxon>
        <taxon>Hexacorallia</taxon>
        <taxon>Scleractinia</taxon>
        <taxon>Fungiina</taxon>
        <taxon>Poritidae</taxon>
        <taxon>Porites</taxon>
    </lineage>
</organism>
<evidence type="ECO:0000256" key="1">
    <source>
        <dbReference type="SAM" id="MobiDB-lite"/>
    </source>
</evidence>
<sequence length="138" mass="15882">MITLFTEVIFIDEADKKTLDVADWKILTQGGYTAHDVKYQTAKAFLYKCPMLVTAQRKLDFGPADQPVMIRRLRTYQFKSLPNLKRKAAAWLKKHTMECVEAKTCDDDNEDETDTESNDNDDVDDEEGLLKETEKQAL</sequence>
<protein>
    <submittedName>
        <fullName evidence="2">Uncharacterized protein</fullName>
    </submittedName>
</protein>